<organism evidence="5 6">
    <name type="scientific">Methylobacterium nodulans (strain LMG 21967 / CNCM I-2342 / ORS 2060)</name>
    <dbReference type="NCBI Taxonomy" id="460265"/>
    <lineage>
        <taxon>Bacteria</taxon>
        <taxon>Pseudomonadati</taxon>
        <taxon>Pseudomonadota</taxon>
        <taxon>Alphaproteobacteria</taxon>
        <taxon>Hyphomicrobiales</taxon>
        <taxon>Methylobacteriaceae</taxon>
        <taxon>Methylobacterium</taxon>
    </lineage>
</organism>
<name>B8IT99_METNO</name>
<feature type="domain" description="Phage capsid-like C-terminal" evidence="4">
    <location>
        <begin position="143"/>
        <end position="420"/>
    </location>
</feature>
<gene>
    <name evidence="5" type="ordered locus">Mnod_1998</name>
</gene>
<dbReference type="Pfam" id="PF05065">
    <property type="entry name" value="Phage_capsid"/>
    <property type="match status" value="1"/>
</dbReference>
<evidence type="ECO:0000256" key="1">
    <source>
        <dbReference type="ARBA" id="ARBA00004328"/>
    </source>
</evidence>
<dbReference type="KEGG" id="mno:Mnod_1998"/>
<dbReference type="eggNOG" id="COG4653">
    <property type="taxonomic scope" value="Bacteria"/>
</dbReference>
<dbReference type="NCBIfam" id="TIGR01554">
    <property type="entry name" value="major_cap_HK97"/>
    <property type="match status" value="1"/>
</dbReference>
<dbReference type="InterPro" id="IPR054612">
    <property type="entry name" value="Phage_capsid-like_C"/>
</dbReference>
<dbReference type="Gene3D" id="3.30.2400.10">
    <property type="entry name" value="Major capsid protein gp5"/>
    <property type="match status" value="1"/>
</dbReference>
<dbReference type="STRING" id="460265.Mnod_1998"/>
<dbReference type="Gene3D" id="3.30.2320.10">
    <property type="entry name" value="hypothetical protein PF0899 domain"/>
    <property type="match status" value="1"/>
</dbReference>
<keyword evidence="2" id="KW-0175">Coiled coil</keyword>
<sequence length="438" mass="47748">MAALEAPLRALQEKRAGIVARMREILQAAEAEDRDLTAEEAESYDGLKADKDALDRRIARLEEQAGHEAALEETRPAVSRRAGPQPVRRHGEASTQFESLGEFMHAVRFRPNDQRLDFHEGIGASEAEGALSAEMRMDDGPSGGFAIPPQFRTELMSVRPQDSIVRSRANVLPAGSPPDAPVVIPALDQTGDAPQGMFGGVKVTWIEEGGEKPETDLKLREIMLTPHEVAGTITIGDKLLRNWQTSDTLLRTQLRGAVSAAEDYAFLRGNGVGRPLGAIHAPAAYKVPRAQATKVTYVDLVTMLSRLLMRGSNPVWSAPQAVLPQIMLLKDDQGRLIWQPNAQDGIPGTLLGYPLIWNNRAPLLGTLGDVVLADWSSYLIKDGSGPYVAASEHVHFTRNKTVIKVFWNVDGAPWLTEPIKEENGYAVSPFVVLDVPAA</sequence>
<accession>B8IT99</accession>
<dbReference type="OrthoDB" id="9786516at2"/>
<evidence type="ECO:0000313" key="5">
    <source>
        <dbReference type="EMBL" id="ACL56985.1"/>
    </source>
</evidence>
<evidence type="ECO:0000256" key="3">
    <source>
        <dbReference type="SAM" id="MobiDB-lite"/>
    </source>
</evidence>
<dbReference type="EMBL" id="CP001349">
    <property type="protein sequence ID" value="ACL56985.1"/>
    <property type="molecule type" value="Genomic_DNA"/>
</dbReference>
<protein>
    <submittedName>
        <fullName evidence="5">Phage major capsid protein, HK97 family</fullName>
    </submittedName>
</protein>
<feature type="coiled-coil region" evidence="2">
    <location>
        <begin position="19"/>
        <end position="64"/>
    </location>
</feature>
<feature type="region of interest" description="Disordered" evidence="3">
    <location>
        <begin position="65"/>
        <end position="94"/>
    </location>
</feature>
<dbReference type="Proteomes" id="UP000008207">
    <property type="component" value="Chromosome"/>
</dbReference>
<feature type="compositionally biased region" description="Basic and acidic residues" evidence="3">
    <location>
        <begin position="65"/>
        <end position="75"/>
    </location>
</feature>
<keyword evidence="6" id="KW-1185">Reference proteome</keyword>
<evidence type="ECO:0000313" key="6">
    <source>
        <dbReference type="Proteomes" id="UP000008207"/>
    </source>
</evidence>
<dbReference type="AlphaFoldDB" id="B8IT99"/>
<comment type="subcellular location">
    <subcellularLocation>
        <location evidence="1">Virion</location>
    </subcellularLocation>
</comment>
<dbReference type="SUPFAM" id="SSF56563">
    <property type="entry name" value="Major capsid protein gp5"/>
    <property type="match status" value="1"/>
</dbReference>
<dbReference type="InterPro" id="IPR024455">
    <property type="entry name" value="Phage_capsid"/>
</dbReference>
<evidence type="ECO:0000256" key="2">
    <source>
        <dbReference type="SAM" id="Coils"/>
    </source>
</evidence>
<reference evidence="5 6" key="1">
    <citation type="submission" date="2009-01" db="EMBL/GenBank/DDBJ databases">
        <title>Complete sequence of chromosome of Methylobacterium nodulans ORS 2060.</title>
        <authorList>
            <consortium name="US DOE Joint Genome Institute"/>
            <person name="Lucas S."/>
            <person name="Copeland A."/>
            <person name="Lapidus A."/>
            <person name="Glavina del Rio T."/>
            <person name="Dalin E."/>
            <person name="Tice H."/>
            <person name="Bruce D."/>
            <person name="Goodwin L."/>
            <person name="Pitluck S."/>
            <person name="Sims D."/>
            <person name="Brettin T."/>
            <person name="Detter J.C."/>
            <person name="Han C."/>
            <person name="Larimer F."/>
            <person name="Land M."/>
            <person name="Hauser L."/>
            <person name="Kyrpides N."/>
            <person name="Ivanova N."/>
            <person name="Marx C.J."/>
            <person name="Richardson P."/>
        </authorList>
    </citation>
    <scope>NUCLEOTIDE SEQUENCE [LARGE SCALE GENOMIC DNA]</scope>
    <source>
        <strain evidence="6">LMG 21967 / CNCM I-2342 / ORS 2060</strain>
    </source>
</reference>
<dbReference type="HOGENOM" id="CLU_039614_0_0_5"/>
<evidence type="ECO:0000259" key="4">
    <source>
        <dbReference type="Pfam" id="PF05065"/>
    </source>
</evidence>
<proteinExistence type="predicted"/>